<feature type="region of interest" description="Disordered" evidence="1">
    <location>
        <begin position="79"/>
        <end position="133"/>
    </location>
</feature>
<gene>
    <name evidence="2" type="ORF">CALMAC_LOCUS11189</name>
</gene>
<dbReference type="Proteomes" id="UP000410492">
    <property type="component" value="Unassembled WGS sequence"/>
</dbReference>
<feature type="region of interest" description="Disordered" evidence="1">
    <location>
        <begin position="189"/>
        <end position="210"/>
    </location>
</feature>
<name>A0A653CRN3_CALMS</name>
<evidence type="ECO:0000256" key="1">
    <source>
        <dbReference type="SAM" id="MobiDB-lite"/>
    </source>
</evidence>
<evidence type="ECO:0000313" key="2">
    <source>
        <dbReference type="EMBL" id="VEN50412.1"/>
    </source>
</evidence>
<dbReference type="OrthoDB" id="6766933at2759"/>
<organism evidence="2 3">
    <name type="scientific">Callosobruchus maculatus</name>
    <name type="common">Southern cowpea weevil</name>
    <name type="synonym">Pulse bruchid</name>
    <dbReference type="NCBI Taxonomy" id="64391"/>
    <lineage>
        <taxon>Eukaryota</taxon>
        <taxon>Metazoa</taxon>
        <taxon>Ecdysozoa</taxon>
        <taxon>Arthropoda</taxon>
        <taxon>Hexapoda</taxon>
        <taxon>Insecta</taxon>
        <taxon>Pterygota</taxon>
        <taxon>Neoptera</taxon>
        <taxon>Endopterygota</taxon>
        <taxon>Coleoptera</taxon>
        <taxon>Polyphaga</taxon>
        <taxon>Cucujiformia</taxon>
        <taxon>Chrysomeloidea</taxon>
        <taxon>Chrysomelidae</taxon>
        <taxon>Bruchinae</taxon>
        <taxon>Bruchini</taxon>
        <taxon>Callosobruchus</taxon>
    </lineage>
</organism>
<protein>
    <submittedName>
        <fullName evidence="2">Uncharacterized protein</fullName>
    </submittedName>
</protein>
<sequence length="234" mass="26379">MVLDLPPALIVVKIVIVIQLLLLFEAQIRPSLECCFDVWRYARKHSLKFIQKKAIRLIDHKGPPQPVISKKAVAEITRLEKIDRQTDRQTDRPTDGQTDRQTDRPTEMSAYVLGSGGLGYSNRRSNPRASFRHPLLPPVRASADLIPAAVNAPQMQQLQGIQFGYPPGAQLPRDQNGYEYLPPDRVAFGDPLPPRPLKTTNSYATPTPDQPQTIPLQQFDDFNSQLYGISQQLY</sequence>
<reference evidence="2 3" key="1">
    <citation type="submission" date="2019-01" db="EMBL/GenBank/DDBJ databases">
        <authorList>
            <person name="Sayadi A."/>
        </authorList>
    </citation>
    <scope>NUCLEOTIDE SEQUENCE [LARGE SCALE GENOMIC DNA]</scope>
</reference>
<evidence type="ECO:0000313" key="3">
    <source>
        <dbReference type="Proteomes" id="UP000410492"/>
    </source>
</evidence>
<keyword evidence="3" id="KW-1185">Reference proteome</keyword>
<dbReference type="AlphaFoldDB" id="A0A653CRN3"/>
<dbReference type="EMBL" id="CAACVG010008592">
    <property type="protein sequence ID" value="VEN50412.1"/>
    <property type="molecule type" value="Genomic_DNA"/>
</dbReference>
<proteinExistence type="predicted"/>
<accession>A0A653CRN3</accession>
<feature type="compositionally biased region" description="Polar residues" evidence="1">
    <location>
        <begin position="198"/>
        <end position="210"/>
    </location>
</feature>
<feature type="compositionally biased region" description="Basic and acidic residues" evidence="1">
    <location>
        <begin position="79"/>
        <end position="106"/>
    </location>
</feature>